<dbReference type="Proteomes" id="UP000693946">
    <property type="component" value="Linkage Group LG20"/>
</dbReference>
<proteinExistence type="predicted"/>
<dbReference type="AlphaFoldDB" id="A0AAV6R5R5"/>
<evidence type="ECO:0000256" key="4">
    <source>
        <dbReference type="SAM" id="Phobius"/>
    </source>
</evidence>
<evidence type="ECO:0000313" key="7">
    <source>
        <dbReference type="EMBL" id="KAG7500723.1"/>
    </source>
</evidence>
<dbReference type="GO" id="GO:0006955">
    <property type="term" value="P:immune response"/>
    <property type="evidence" value="ECO:0007669"/>
    <property type="project" value="TreeGrafter"/>
</dbReference>
<organism evidence="7 8">
    <name type="scientific">Solea senegalensis</name>
    <name type="common">Senegalese sole</name>
    <dbReference type="NCBI Taxonomy" id="28829"/>
    <lineage>
        <taxon>Eukaryota</taxon>
        <taxon>Metazoa</taxon>
        <taxon>Chordata</taxon>
        <taxon>Craniata</taxon>
        <taxon>Vertebrata</taxon>
        <taxon>Euteleostomi</taxon>
        <taxon>Actinopterygii</taxon>
        <taxon>Neopterygii</taxon>
        <taxon>Teleostei</taxon>
        <taxon>Neoteleostei</taxon>
        <taxon>Acanthomorphata</taxon>
        <taxon>Carangaria</taxon>
        <taxon>Pleuronectiformes</taxon>
        <taxon>Pleuronectoidei</taxon>
        <taxon>Soleidae</taxon>
        <taxon>Solea</taxon>
    </lineage>
</organism>
<evidence type="ECO:0000256" key="1">
    <source>
        <dbReference type="ARBA" id="ARBA00023180"/>
    </source>
</evidence>
<dbReference type="GO" id="GO:0009897">
    <property type="term" value="C:external side of plasma membrane"/>
    <property type="evidence" value="ECO:0007669"/>
    <property type="project" value="TreeGrafter"/>
</dbReference>
<dbReference type="InterPro" id="IPR003597">
    <property type="entry name" value="Ig_C1-set"/>
</dbReference>
<keyword evidence="1" id="KW-0325">Glycoprotein</keyword>
<evidence type="ECO:0000256" key="2">
    <source>
        <dbReference type="ARBA" id="ARBA00023319"/>
    </source>
</evidence>
<feature type="compositionally biased region" description="Polar residues" evidence="3">
    <location>
        <begin position="400"/>
        <end position="411"/>
    </location>
</feature>
<evidence type="ECO:0000259" key="6">
    <source>
        <dbReference type="PROSITE" id="PS50835"/>
    </source>
</evidence>
<gene>
    <name evidence="7" type="ORF">JOB18_027516</name>
</gene>
<evidence type="ECO:0000256" key="3">
    <source>
        <dbReference type="SAM" id="MobiDB-lite"/>
    </source>
</evidence>
<dbReference type="Pfam" id="PF00129">
    <property type="entry name" value="MHC_I"/>
    <property type="match status" value="1"/>
</dbReference>
<feature type="transmembrane region" description="Helical" evidence="4">
    <location>
        <begin position="324"/>
        <end position="346"/>
    </location>
</feature>
<keyword evidence="4" id="KW-0812">Transmembrane</keyword>
<feature type="signal peptide" evidence="5">
    <location>
        <begin position="1"/>
        <end position="21"/>
    </location>
</feature>
<feature type="chain" id="PRO_5043753439" evidence="5">
    <location>
        <begin position="22"/>
        <end position="411"/>
    </location>
</feature>
<dbReference type="InterPro" id="IPR007110">
    <property type="entry name" value="Ig-like_dom"/>
</dbReference>
<name>A0AAV6R5R5_SOLSE</name>
<keyword evidence="4" id="KW-1133">Transmembrane helix</keyword>
<keyword evidence="5" id="KW-0732">Signal</keyword>
<dbReference type="PANTHER" id="PTHR16675">
    <property type="entry name" value="MHC CLASS I-RELATED"/>
    <property type="match status" value="1"/>
</dbReference>
<sequence>MWFVKTGVVFVYFCGVFVLQAAVSTENSDIHSLTYIYTAFSHKPSLPGFHQFTAEGRLDGVIIDYFDSDGLEKIPNQPWMKENLPKSYWSRGTETRKSKQQWFDVNIGILMERLRQNNSDLHTLQWMHGCKAKRLDDGQLSFSRALDMYSYDGNDFLSFDDVHDAWYSSNSAATETIRKWDQVSTLKVYTRSYLESDCLRWMKDFLGYREKFLNVTAPPEVVIYAARSHVESSVRLTCFATGFHLKDIELRMRRNGEIIDRSMGLTSSGVRPNHDNTYQRKDSVEIFKSDKSQFTCEVVHAPSRLHVTEVWDRTLPSVSSNVPIIAGGLIGFLVVMVVPFVLLLLFKKKIIGLPFKSGTNNGSNPSLGSSQSSGSHKLADGNPVEKDSLITPPMEEGAKTSLNGSDSGVSV</sequence>
<dbReference type="Pfam" id="PF07654">
    <property type="entry name" value="C1-set"/>
    <property type="match status" value="1"/>
</dbReference>
<feature type="compositionally biased region" description="Basic and acidic residues" evidence="3">
    <location>
        <begin position="377"/>
        <end position="388"/>
    </location>
</feature>
<dbReference type="PANTHER" id="PTHR16675:SF193">
    <property type="entry name" value="LOC571647 PROTEIN-RELATED"/>
    <property type="match status" value="1"/>
</dbReference>
<protein>
    <submittedName>
        <fullName evidence="7">H-2 class I histocompatibility antigen, Q10 alpha chain-like isoform X2</fullName>
    </submittedName>
</protein>
<dbReference type="InterPro" id="IPR050208">
    <property type="entry name" value="MHC_class-I_related"/>
</dbReference>
<dbReference type="EMBL" id="JAGKHQ010000013">
    <property type="protein sequence ID" value="KAG7500723.1"/>
    <property type="molecule type" value="Genomic_DNA"/>
</dbReference>
<dbReference type="PROSITE" id="PS50835">
    <property type="entry name" value="IG_LIKE"/>
    <property type="match status" value="1"/>
</dbReference>
<feature type="domain" description="Ig-like" evidence="6">
    <location>
        <begin position="219"/>
        <end position="308"/>
    </location>
</feature>
<evidence type="ECO:0000313" key="8">
    <source>
        <dbReference type="Proteomes" id="UP000693946"/>
    </source>
</evidence>
<dbReference type="FunFam" id="3.30.500.10:FF:000005">
    <property type="entry name" value="MHC class I antigen ZKA transcript variant 1"/>
    <property type="match status" value="1"/>
</dbReference>
<accession>A0AAV6R5R5</accession>
<dbReference type="InterPro" id="IPR011161">
    <property type="entry name" value="MHC_I-like_Ag-recog"/>
</dbReference>
<dbReference type="SMART" id="SM00407">
    <property type="entry name" value="IGc1"/>
    <property type="match status" value="1"/>
</dbReference>
<dbReference type="GO" id="GO:0005615">
    <property type="term" value="C:extracellular space"/>
    <property type="evidence" value="ECO:0007669"/>
    <property type="project" value="TreeGrafter"/>
</dbReference>
<reference evidence="7 8" key="1">
    <citation type="journal article" date="2021" name="Sci. Rep.">
        <title>Chromosome anchoring in Senegalese sole (Solea senegalensis) reveals sex-associated markers and genome rearrangements in flatfish.</title>
        <authorList>
            <person name="Guerrero-Cozar I."/>
            <person name="Gomez-Garrido J."/>
            <person name="Berbel C."/>
            <person name="Martinez-Blanch J.F."/>
            <person name="Alioto T."/>
            <person name="Claros M.G."/>
            <person name="Gagnaire P.A."/>
            <person name="Manchado M."/>
        </authorList>
    </citation>
    <scope>NUCLEOTIDE SEQUENCE [LARGE SCALE GENOMIC DNA]</scope>
    <source>
        <strain evidence="7">Sse05_10M</strain>
    </source>
</reference>
<keyword evidence="2" id="KW-0393">Immunoglobulin domain</keyword>
<feature type="region of interest" description="Disordered" evidence="3">
    <location>
        <begin position="361"/>
        <end position="411"/>
    </location>
</feature>
<feature type="compositionally biased region" description="Low complexity" evidence="3">
    <location>
        <begin position="361"/>
        <end position="375"/>
    </location>
</feature>
<comment type="caution">
    <text evidence="7">The sequence shown here is derived from an EMBL/GenBank/DDBJ whole genome shotgun (WGS) entry which is preliminary data.</text>
</comment>
<dbReference type="PROSITE" id="PS00290">
    <property type="entry name" value="IG_MHC"/>
    <property type="match status" value="1"/>
</dbReference>
<keyword evidence="8" id="KW-1185">Reference proteome</keyword>
<dbReference type="InterPro" id="IPR003006">
    <property type="entry name" value="Ig/MHC_CS"/>
</dbReference>
<keyword evidence="4" id="KW-0472">Membrane</keyword>
<evidence type="ECO:0000256" key="5">
    <source>
        <dbReference type="SAM" id="SignalP"/>
    </source>
</evidence>